<keyword evidence="3" id="KW-1185">Reference proteome</keyword>
<name>A0AAU9V9N3_EUPED</name>
<dbReference type="AlphaFoldDB" id="A0AAU9V9N3"/>
<keyword evidence="1" id="KW-0732">Signal</keyword>
<gene>
    <name evidence="2" type="ORF">EEDITHA_LOCUS20064</name>
</gene>
<sequence length="79" mass="8500">MARWVSGLAALLLLVSVASAARKTPPPRIEPQIEEVTAKQLERVLEEKDYVAVFWCKCACAAGRPPAPGAPAARWLVSS</sequence>
<organism evidence="2 3">
    <name type="scientific">Euphydryas editha</name>
    <name type="common">Edith's checkerspot</name>
    <dbReference type="NCBI Taxonomy" id="104508"/>
    <lineage>
        <taxon>Eukaryota</taxon>
        <taxon>Metazoa</taxon>
        <taxon>Ecdysozoa</taxon>
        <taxon>Arthropoda</taxon>
        <taxon>Hexapoda</taxon>
        <taxon>Insecta</taxon>
        <taxon>Pterygota</taxon>
        <taxon>Neoptera</taxon>
        <taxon>Endopterygota</taxon>
        <taxon>Lepidoptera</taxon>
        <taxon>Glossata</taxon>
        <taxon>Ditrysia</taxon>
        <taxon>Papilionoidea</taxon>
        <taxon>Nymphalidae</taxon>
        <taxon>Nymphalinae</taxon>
        <taxon>Euphydryas</taxon>
    </lineage>
</organism>
<evidence type="ECO:0000313" key="2">
    <source>
        <dbReference type="EMBL" id="CAH2105861.1"/>
    </source>
</evidence>
<dbReference type="EMBL" id="CAKOGL010000028">
    <property type="protein sequence ID" value="CAH2105861.1"/>
    <property type="molecule type" value="Genomic_DNA"/>
</dbReference>
<accession>A0AAU9V9N3</accession>
<protein>
    <submittedName>
        <fullName evidence="2">Uncharacterized protein</fullName>
    </submittedName>
</protein>
<reference evidence="2" key="1">
    <citation type="submission" date="2022-03" db="EMBL/GenBank/DDBJ databases">
        <authorList>
            <person name="Tunstrom K."/>
        </authorList>
    </citation>
    <scope>NUCLEOTIDE SEQUENCE</scope>
</reference>
<proteinExistence type="predicted"/>
<comment type="caution">
    <text evidence="2">The sequence shown here is derived from an EMBL/GenBank/DDBJ whole genome shotgun (WGS) entry which is preliminary data.</text>
</comment>
<dbReference type="Proteomes" id="UP001153954">
    <property type="component" value="Unassembled WGS sequence"/>
</dbReference>
<evidence type="ECO:0000256" key="1">
    <source>
        <dbReference type="SAM" id="SignalP"/>
    </source>
</evidence>
<feature type="chain" id="PRO_5043404029" evidence="1">
    <location>
        <begin position="21"/>
        <end position="79"/>
    </location>
</feature>
<feature type="signal peptide" evidence="1">
    <location>
        <begin position="1"/>
        <end position="20"/>
    </location>
</feature>
<evidence type="ECO:0000313" key="3">
    <source>
        <dbReference type="Proteomes" id="UP001153954"/>
    </source>
</evidence>